<organism evidence="1 2">
    <name type="scientific">Paenibacillus konkukensis</name>
    <dbReference type="NCBI Taxonomy" id="2020716"/>
    <lineage>
        <taxon>Bacteria</taxon>
        <taxon>Bacillati</taxon>
        <taxon>Bacillota</taxon>
        <taxon>Bacilli</taxon>
        <taxon>Bacillales</taxon>
        <taxon>Paenibacillaceae</taxon>
        <taxon>Paenibacillus</taxon>
    </lineage>
</organism>
<reference evidence="1" key="2">
    <citation type="journal article" date="2021" name="J Anim Sci Technol">
        <title>Complete genome sequence of Paenibacillus konkukensis sp. nov. SK3146 as a potential probiotic strain.</title>
        <authorList>
            <person name="Jung H.I."/>
            <person name="Park S."/>
            <person name="Niu K.M."/>
            <person name="Lee S.W."/>
            <person name="Kothari D."/>
            <person name="Yi K.J."/>
            <person name="Kim S.K."/>
        </authorList>
    </citation>
    <scope>NUCLEOTIDE SEQUENCE</scope>
    <source>
        <strain evidence="1">SK3146</strain>
    </source>
</reference>
<dbReference type="InterPro" id="IPR011990">
    <property type="entry name" value="TPR-like_helical_dom_sf"/>
</dbReference>
<evidence type="ECO:0000313" key="1">
    <source>
        <dbReference type="EMBL" id="UQZ84761.1"/>
    </source>
</evidence>
<reference evidence="1" key="1">
    <citation type="submission" date="2018-02" db="EMBL/GenBank/DDBJ databases">
        <authorList>
            <person name="Kim S.-K."/>
            <person name="Jung H.-I."/>
            <person name="Lee S.-W."/>
        </authorList>
    </citation>
    <scope>NUCLEOTIDE SEQUENCE</scope>
    <source>
        <strain evidence="1">SK3146</strain>
    </source>
</reference>
<evidence type="ECO:0008006" key="3">
    <source>
        <dbReference type="Google" id="ProtNLM"/>
    </source>
</evidence>
<accession>A0ABY4RT39</accession>
<protein>
    <recommendedName>
        <fullName evidence="3">Tetratricopeptide repeat protein</fullName>
    </recommendedName>
</protein>
<evidence type="ECO:0000313" key="2">
    <source>
        <dbReference type="Proteomes" id="UP001057134"/>
    </source>
</evidence>
<sequence length="417" mass="46491">MERMSSKPFVVFPHCSWRAFPFQKLLLLLSRESEVWFVHGGSEDAASSLPPSLSPLSRSRLGSLPQQEMTAIVTHPYWVADVAALQPARLVVMLPHPSREEETPLWETCWRRLTALADLVCTESETRYLDQSFRAPGALFLQGENSSLSGDAIVGGESVSLRDYEVLFLKCMRELTDHGPSAAAQTAALQWSLRADYYGRLREQAGAHETISFLLAVYLYLLGSDSAKRHLIESFQQAATGGKAGNSLHTHYRFLSAIHAKLDELEKAVTVYGITAVSEPDTIWYEHLCRWMEQGQRELVRGELYRLNDDFRSAIQTLGVLDPSSAEARRLGLRTHLAAGNMEAALACLDPEELTIPADKRDYLLLCGIVLALKGKRHEAIHRFLEAALDEEEALAQVLEMKAVDQALERIGGESDD</sequence>
<gene>
    <name evidence="1" type="ORF">SK3146_04016</name>
</gene>
<dbReference type="Gene3D" id="1.25.40.10">
    <property type="entry name" value="Tetratricopeptide repeat domain"/>
    <property type="match status" value="1"/>
</dbReference>
<name>A0ABY4RT39_9BACL</name>
<dbReference type="Proteomes" id="UP001057134">
    <property type="component" value="Chromosome"/>
</dbReference>
<dbReference type="EMBL" id="CP027059">
    <property type="protein sequence ID" value="UQZ84761.1"/>
    <property type="molecule type" value="Genomic_DNA"/>
</dbReference>
<proteinExistence type="predicted"/>
<keyword evidence="2" id="KW-1185">Reference proteome</keyword>